<evidence type="ECO:0000256" key="2">
    <source>
        <dbReference type="NCBIfam" id="TIGR02426"/>
    </source>
</evidence>
<dbReference type="Proteomes" id="UP000605148">
    <property type="component" value="Unassembled WGS sequence"/>
</dbReference>
<dbReference type="NCBIfam" id="TIGR02426">
    <property type="entry name" value="protocat_pcaB"/>
    <property type="match status" value="1"/>
</dbReference>
<reference evidence="4" key="2">
    <citation type="submission" date="2020-09" db="EMBL/GenBank/DDBJ databases">
        <authorList>
            <person name="Sun Q."/>
            <person name="Zhou Y."/>
        </authorList>
    </citation>
    <scope>NUCLEOTIDE SEQUENCE</scope>
    <source>
        <strain evidence="4">CGMCC 1.12426</strain>
    </source>
</reference>
<dbReference type="Gene3D" id="1.10.40.30">
    <property type="entry name" value="Fumarase/aspartase (C-terminal domain)"/>
    <property type="match status" value="1"/>
</dbReference>
<sequence length="460" mass="48642">MSGTAFDSALFGPLVSDPATKALFEDKAVLRAFLDVEAALARAEAQTGVIPADAAERIAQVCAATEIDPAVLAEGTARDGVPIPVFVHHLRELVGGDAAEYVHLGATSQDILDTGLILRLDKALKLHEAALWRVCDRLAVLADTYRLAPMAARTRMQQAAPTSFGLKAAGWLSGLLRHLDRVRELKPRCLCVSLSGAAGTLSAFGGKGLAVEAALARQLDLSVASGPWHTQRDTVLDLANWWTLVCGSLGKFGLDLGLLAQNEVAEVSLPGGGSSALPNKVNPVGAETLVALSRHTAGALGTLHQAALQEHERGGAGWTLEWLALPQIVLASGAALTHTERLLNGLAVNTDRMRENLSSGGGLIMAEALSFALARHMDRTDAAHLVKTACQDAAQTGHDFKCCMIRVLDAGHHGDIVRQIDWDTLMDPASTLGPAARLIDRILESHESLREASSHSESQT</sequence>
<proteinExistence type="inferred from homology"/>
<evidence type="ECO:0000313" key="5">
    <source>
        <dbReference type="Proteomes" id="UP000605148"/>
    </source>
</evidence>
<keyword evidence="5" id="KW-1185">Reference proteome</keyword>
<dbReference type="AlphaFoldDB" id="A0A916X015"/>
<dbReference type="CDD" id="cd01597">
    <property type="entry name" value="pCLME"/>
    <property type="match status" value="1"/>
</dbReference>
<dbReference type="Gene3D" id="1.20.200.10">
    <property type="entry name" value="Fumarase/aspartase (Central domain)"/>
    <property type="match status" value="1"/>
</dbReference>
<accession>A0A916X015</accession>
<dbReference type="Pfam" id="PF00206">
    <property type="entry name" value="Lyase_1"/>
    <property type="match status" value="1"/>
</dbReference>
<dbReference type="SUPFAM" id="SSF48557">
    <property type="entry name" value="L-aspartase-like"/>
    <property type="match status" value="1"/>
</dbReference>
<gene>
    <name evidence="4" type="primary">pcaB</name>
    <name evidence="4" type="ORF">GCM10011316_13400</name>
</gene>
<dbReference type="InterPro" id="IPR019468">
    <property type="entry name" value="AdenyloSucc_lyase_C"/>
</dbReference>
<protein>
    <recommendedName>
        <fullName evidence="2">3-carboxy-cis,cis-muconate cycloisomerase</fullName>
        <ecNumber evidence="2">5.5.1.2</ecNumber>
    </recommendedName>
</protein>
<dbReference type="PANTHER" id="PTHR43172:SF2">
    <property type="entry name" value="ADENYLOSUCCINATE LYASE C-TERMINAL DOMAIN-CONTAINING PROTEIN"/>
    <property type="match status" value="1"/>
</dbReference>
<dbReference type="PANTHER" id="PTHR43172">
    <property type="entry name" value="ADENYLOSUCCINATE LYASE"/>
    <property type="match status" value="1"/>
</dbReference>
<dbReference type="GO" id="GO:0019619">
    <property type="term" value="P:3,4-dihydroxybenzoate catabolic process"/>
    <property type="evidence" value="ECO:0007669"/>
    <property type="project" value="InterPro"/>
</dbReference>
<dbReference type="SMART" id="SM00998">
    <property type="entry name" value="ADSL_C"/>
    <property type="match status" value="1"/>
</dbReference>
<dbReference type="EMBL" id="BMFA01000003">
    <property type="protein sequence ID" value="GGB42798.1"/>
    <property type="molecule type" value="Genomic_DNA"/>
</dbReference>
<name>A0A916X015_9HYPH</name>
<dbReference type="OrthoDB" id="9768878at2"/>
<dbReference type="InterPro" id="IPR022761">
    <property type="entry name" value="Fumarate_lyase_N"/>
</dbReference>
<dbReference type="GO" id="GO:0047472">
    <property type="term" value="F:3-carboxy-cis,cis-muconate cycloisomerase activity"/>
    <property type="evidence" value="ECO:0007669"/>
    <property type="project" value="UniProtKB-UniRule"/>
</dbReference>
<comment type="caution">
    <text evidence="4">The sequence shown here is derived from an EMBL/GenBank/DDBJ whole genome shotgun (WGS) entry which is preliminary data.</text>
</comment>
<evidence type="ECO:0000256" key="1">
    <source>
        <dbReference type="ARBA" id="ARBA00034772"/>
    </source>
</evidence>
<feature type="domain" description="Adenylosuccinate lyase C-terminal" evidence="3">
    <location>
        <begin position="361"/>
        <end position="443"/>
    </location>
</feature>
<comment type="similarity">
    <text evidence="1">Belongs to the class-II fumarase/aspartase family.</text>
</comment>
<dbReference type="RefSeq" id="WP_150495304.1">
    <property type="nucleotide sequence ID" value="NZ_BMFA01000003.1"/>
</dbReference>
<organism evidence="4 5">
    <name type="scientific">Roseibium aquae</name>
    <dbReference type="NCBI Taxonomy" id="1323746"/>
    <lineage>
        <taxon>Bacteria</taxon>
        <taxon>Pseudomonadati</taxon>
        <taxon>Pseudomonadota</taxon>
        <taxon>Alphaproteobacteria</taxon>
        <taxon>Hyphomicrobiales</taxon>
        <taxon>Stappiaceae</taxon>
        <taxon>Roseibium</taxon>
    </lineage>
</organism>
<dbReference type="InterPro" id="IPR008948">
    <property type="entry name" value="L-Aspartase-like"/>
</dbReference>
<dbReference type="PRINTS" id="PR00149">
    <property type="entry name" value="FUMRATELYASE"/>
</dbReference>
<evidence type="ECO:0000259" key="3">
    <source>
        <dbReference type="SMART" id="SM00998"/>
    </source>
</evidence>
<dbReference type="InterPro" id="IPR012789">
    <property type="entry name" value="Protocat_PcaB-like"/>
</dbReference>
<reference evidence="4" key="1">
    <citation type="journal article" date="2014" name="Int. J. Syst. Evol. Microbiol.">
        <title>Complete genome sequence of Corynebacterium casei LMG S-19264T (=DSM 44701T), isolated from a smear-ripened cheese.</title>
        <authorList>
            <consortium name="US DOE Joint Genome Institute (JGI-PGF)"/>
            <person name="Walter F."/>
            <person name="Albersmeier A."/>
            <person name="Kalinowski J."/>
            <person name="Ruckert C."/>
        </authorList>
    </citation>
    <scope>NUCLEOTIDE SEQUENCE</scope>
    <source>
        <strain evidence="4">CGMCC 1.12426</strain>
    </source>
</reference>
<dbReference type="InterPro" id="IPR000362">
    <property type="entry name" value="Fumarate_lyase_fam"/>
</dbReference>
<dbReference type="EC" id="5.5.1.2" evidence="2"/>
<evidence type="ECO:0000313" key="4">
    <source>
        <dbReference type="EMBL" id="GGB42798.1"/>
    </source>
</evidence>